<evidence type="ECO:0000256" key="1">
    <source>
        <dbReference type="SAM" id="MobiDB-lite"/>
    </source>
</evidence>
<dbReference type="Pfam" id="PF02036">
    <property type="entry name" value="SCP2"/>
    <property type="match status" value="1"/>
</dbReference>
<keyword evidence="4" id="KW-1185">Reference proteome</keyword>
<dbReference type="InterPro" id="IPR003033">
    <property type="entry name" value="SCP2_sterol-bd_dom"/>
</dbReference>
<dbReference type="AlphaFoldDB" id="A0A512H546"/>
<feature type="domain" description="SCP2" evidence="2">
    <location>
        <begin position="43"/>
        <end position="133"/>
    </location>
</feature>
<protein>
    <recommendedName>
        <fullName evidence="2">SCP2 domain-containing protein</fullName>
    </recommendedName>
</protein>
<evidence type="ECO:0000259" key="2">
    <source>
        <dbReference type="Pfam" id="PF02036"/>
    </source>
</evidence>
<proteinExistence type="predicted"/>
<accession>A0A512H546</accession>
<comment type="caution">
    <text evidence="3">The sequence shown here is derived from an EMBL/GenBank/DDBJ whole genome shotgun (WGS) entry which is preliminary data.</text>
</comment>
<gene>
    <name evidence="3" type="ORF">ROR02_06850</name>
</gene>
<name>A0A512H546_9PROT</name>
<evidence type="ECO:0000313" key="4">
    <source>
        <dbReference type="Proteomes" id="UP000321567"/>
    </source>
</evidence>
<organism evidence="3 4">
    <name type="scientific">Pararhodospirillum oryzae</name>
    <dbReference type="NCBI Taxonomy" id="478448"/>
    <lineage>
        <taxon>Bacteria</taxon>
        <taxon>Pseudomonadati</taxon>
        <taxon>Pseudomonadota</taxon>
        <taxon>Alphaproteobacteria</taxon>
        <taxon>Rhodospirillales</taxon>
        <taxon>Rhodospirillaceae</taxon>
        <taxon>Pararhodospirillum</taxon>
    </lineage>
</organism>
<dbReference type="RefSeq" id="WP_147162607.1">
    <property type="nucleotide sequence ID" value="NZ_BJZO01000011.1"/>
</dbReference>
<dbReference type="InterPro" id="IPR036527">
    <property type="entry name" value="SCP2_sterol-bd_dom_sf"/>
</dbReference>
<dbReference type="EMBL" id="BJZO01000011">
    <property type="protein sequence ID" value="GEO80554.1"/>
    <property type="molecule type" value="Genomic_DNA"/>
</dbReference>
<dbReference type="OrthoDB" id="8479080at2"/>
<dbReference type="Proteomes" id="UP000321567">
    <property type="component" value="Unassembled WGS sequence"/>
</dbReference>
<evidence type="ECO:0000313" key="3">
    <source>
        <dbReference type="EMBL" id="GEO80554.1"/>
    </source>
</evidence>
<reference evidence="3 4" key="1">
    <citation type="submission" date="2019-07" db="EMBL/GenBank/DDBJ databases">
        <title>Whole genome shotgun sequence of Rhodospirillum oryzae NBRC 107573.</title>
        <authorList>
            <person name="Hosoyama A."/>
            <person name="Uohara A."/>
            <person name="Ohji S."/>
            <person name="Ichikawa N."/>
        </authorList>
    </citation>
    <scope>NUCLEOTIDE SEQUENCE [LARGE SCALE GENOMIC DNA]</scope>
    <source>
        <strain evidence="3 4">NBRC 107573</strain>
    </source>
</reference>
<sequence length="222" mass="23468">MTDASGLTPLMIAGQLARPLPLSVMRAITAPVFRRWIRAWGGPLSGRLDGQTGCLSIRPIGWPVSVEIAVGGPDGLDVFLERPEYSLGTAVVSAAPEVLLDLMAAENGPDGDGAFFSRALTIEGDTGLVMAFRYAIEDAGMNLGALMRDLPGPVATLIEHLSGRLAPLHERAKSDLEKAQSLLLAPLRGDVARLSARVTRLETSGSGGRRPKVVSREELAHG</sequence>
<dbReference type="SUPFAM" id="SSF55718">
    <property type="entry name" value="SCP-like"/>
    <property type="match status" value="1"/>
</dbReference>
<feature type="region of interest" description="Disordered" evidence="1">
    <location>
        <begin position="202"/>
        <end position="222"/>
    </location>
</feature>